<protein>
    <submittedName>
        <fullName evidence="2">Uncharacterized protein</fullName>
    </submittedName>
</protein>
<evidence type="ECO:0000313" key="3">
    <source>
        <dbReference type="Proteomes" id="UP000799302"/>
    </source>
</evidence>
<evidence type="ECO:0000313" key="2">
    <source>
        <dbReference type="EMBL" id="KAF2666391.1"/>
    </source>
</evidence>
<gene>
    <name evidence="2" type="ORF">BT63DRAFT_57704</name>
</gene>
<evidence type="ECO:0000256" key="1">
    <source>
        <dbReference type="SAM" id="MobiDB-lite"/>
    </source>
</evidence>
<sequence>MRQYPNGHYHIPSFIQLPSIYSHIITVPQRFSHTHCPQPPSKNAHTSISHPPTRFPISREVKQLTVTQNISTRHFLVPTKKQYPAIQRRTPTYAARLAPFACSRTVPPSTFVQQHSVFSLRRKTEPKAFLLVRVQLAAPVLKFVALRRNAGYTRRPCVTDIGTM</sequence>
<proteinExistence type="predicted"/>
<dbReference type="Proteomes" id="UP000799302">
    <property type="component" value="Unassembled WGS sequence"/>
</dbReference>
<accession>A0A6A6U481</accession>
<feature type="region of interest" description="Disordered" evidence="1">
    <location>
        <begin position="32"/>
        <end position="53"/>
    </location>
</feature>
<keyword evidence="3" id="KW-1185">Reference proteome</keyword>
<organism evidence="2 3">
    <name type="scientific">Microthyrium microscopicum</name>
    <dbReference type="NCBI Taxonomy" id="703497"/>
    <lineage>
        <taxon>Eukaryota</taxon>
        <taxon>Fungi</taxon>
        <taxon>Dikarya</taxon>
        <taxon>Ascomycota</taxon>
        <taxon>Pezizomycotina</taxon>
        <taxon>Dothideomycetes</taxon>
        <taxon>Dothideomycetes incertae sedis</taxon>
        <taxon>Microthyriales</taxon>
        <taxon>Microthyriaceae</taxon>
        <taxon>Microthyrium</taxon>
    </lineage>
</organism>
<dbReference type="AlphaFoldDB" id="A0A6A6U481"/>
<reference evidence="2" key="1">
    <citation type="journal article" date="2020" name="Stud. Mycol.">
        <title>101 Dothideomycetes genomes: a test case for predicting lifestyles and emergence of pathogens.</title>
        <authorList>
            <person name="Haridas S."/>
            <person name="Albert R."/>
            <person name="Binder M."/>
            <person name="Bloem J."/>
            <person name="Labutti K."/>
            <person name="Salamov A."/>
            <person name="Andreopoulos B."/>
            <person name="Baker S."/>
            <person name="Barry K."/>
            <person name="Bills G."/>
            <person name="Bluhm B."/>
            <person name="Cannon C."/>
            <person name="Castanera R."/>
            <person name="Culley D."/>
            <person name="Daum C."/>
            <person name="Ezra D."/>
            <person name="Gonzalez J."/>
            <person name="Henrissat B."/>
            <person name="Kuo A."/>
            <person name="Liang C."/>
            <person name="Lipzen A."/>
            <person name="Lutzoni F."/>
            <person name="Magnuson J."/>
            <person name="Mondo S."/>
            <person name="Nolan M."/>
            <person name="Ohm R."/>
            <person name="Pangilinan J."/>
            <person name="Park H.-J."/>
            <person name="Ramirez L."/>
            <person name="Alfaro M."/>
            <person name="Sun H."/>
            <person name="Tritt A."/>
            <person name="Yoshinaga Y."/>
            <person name="Zwiers L.-H."/>
            <person name="Turgeon B."/>
            <person name="Goodwin S."/>
            <person name="Spatafora J."/>
            <person name="Crous P."/>
            <person name="Grigoriev I."/>
        </authorList>
    </citation>
    <scope>NUCLEOTIDE SEQUENCE</scope>
    <source>
        <strain evidence="2">CBS 115976</strain>
    </source>
</reference>
<name>A0A6A6U481_9PEZI</name>
<feature type="compositionally biased region" description="Polar residues" evidence="1">
    <location>
        <begin position="41"/>
        <end position="50"/>
    </location>
</feature>
<dbReference type="EMBL" id="MU004239">
    <property type="protein sequence ID" value="KAF2666391.1"/>
    <property type="molecule type" value="Genomic_DNA"/>
</dbReference>